<dbReference type="SMR" id="A0A7M7Q9P6"/>
<dbReference type="Gene3D" id="3.40.50.1820">
    <property type="entry name" value="alpha/beta hydrolase"/>
    <property type="match status" value="1"/>
</dbReference>
<protein>
    <recommendedName>
        <fullName evidence="3">AB hydrolase-1 domain-containing protein</fullName>
    </recommendedName>
</protein>
<reference evidence="4" key="1">
    <citation type="submission" date="2021-01" db="UniProtKB">
        <authorList>
            <consortium name="EnsemblMetazoa"/>
        </authorList>
    </citation>
    <scope>IDENTIFICATION</scope>
</reference>
<dbReference type="EnsemblMetazoa" id="XM_031927382">
    <property type="protein sequence ID" value="XP_031783242"/>
    <property type="gene ID" value="LOC116416924"/>
</dbReference>
<evidence type="ECO:0000313" key="5">
    <source>
        <dbReference type="Proteomes" id="UP000002358"/>
    </source>
</evidence>
<keyword evidence="2" id="KW-0443">Lipid metabolism</keyword>
<dbReference type="GeneID" id="116416924"/>
<evidence type="ECO:0000256" key="2">
    <source>
        <dbReference type="ARBA" id="ARBA00023098"/>
    </source>
</evidence>
<name>A0A7M7Q9P6_NASVI</name>
<dbReference type="AlphaFoldDB" id="A0A7M7Q9P6"/>
<dbReference type="OrthoDB" id="9974421at2759"/>
<evidence type="ECO:0000313" key="4">
    <source>
        <dbReference type="EnsemblMetazoa" id="XP_031783242"/>
    </source>
</evidence>
<dbReference type="InParanoid" id="A0A7M7Q9P6"/>
<dbReference type="RefSeq" id="XP_031783242.1">
    <property type="nucleotide sequence ID" value="XM_031927382.1"/>
</dbReference>
<sequence>MDEIALIDVPKFIDVVFEKTGQKKVSYIGYSVGTTLGFMLLSEKPEYNDKINIAIHIAPVAYFTPPFKPLVNTLLALVPAVEVNISGDNNNA</sequence>
<dbReference type="GO" id="GO:0016042">
    <property type="term" value="P:lipid catabolic process"/>
    <property type="evidence" value="ECO:0007669"/>
    <property type="project" value="UniProtKB-KW"/>
</dbReference>
<dbReference type="InterPro" id="IPR029058">
    <property type="entry name" value="AB_hydrolase_fold"/>
</dbReference>
<dbReference type="InterPro" id="IPR000073">
    <property type="entry name" value="AB_hydrolase_1"/>
</dbReference>
<dbReference type="SUPFAM" id="SSF53474">
    <property type="entry name" value="alpha/beta-Hydrolases"/>
    <property type="match status" value="1"/>
</dbReference>
<evidence type="ECO:0000259" key="3">
    <source>
        <dbReference type="Pfam" id="PF00561"/>
    </source>
</evidence>
<dbReference type="PANTHER" id="PTHR11005">
    <property type="entry name" value="LYSOSOMAL ACID LIPASE-RELATED"/>
    <property type="match status" value="1"/>
</dbReference>
<keyword evidence="5" id="KW-1185">Reference proteome</keyword>
<organism evidence="4 5">
    <name type="scientific">Nasonia vitripennis</name>
    <name type="common">Parasitic wasp</name>
    <dbReference type="NCBI Taxonomy" id="7425"/>
    <lineage>
        <taxon>Eukaryota</taxon>
        <taxon>Metazoa</taxon>
        <taxon>Ecdysozoa</taxon>
        <taxon>Arthropoda</taxon>
        <taxon>Hexapoda</taxon>
        <taxon>Insecta</taxon>
        <taxon>Pterygota</taxon>
        <taxon>Neoptera</taxon>
        <taxon>Endopterygota</taxon>
        <taxon>Hymenoptera</taxon>
        <taxon>Apocrita</taxon>
        <taxon>Proctotrupomorpha</taxon>
        <taxon>Chalcidoidea</taxon>
        <taxon>Pteromalidae</taxon>
        <taxon>Pteromalinae</taxon>
        <taxon>Nasonia</taxon>
    </lineage>
</organism>
<evidence type="ECO:0000256" key="1">
    <source>
        <dbReference type="ARBA" id="ARBA00022963"/>
    </source>
</evidence>
<accession>A0A7M7Q9P6</accession>
<dbReference type="Proteomes" id="UP000002358">
    <property type="component" value="Chromosome 3"/>
</dbReference>
<keyword evidence="1" id="KW-0442">Lipid degradation</keyword>
<dbReference type="Pfam" id="PF00561">
    <property type="entry name" value="Abhydrolase_1"/>
    <property type="match status" value="1"/>
</dbReference>
<proteinExistence type="predicted"/>
<dbReference type="KEGG" id="nvi:116416924"/>
<feature type="domain" description="AB hydrolase-1" evidence="3">
    <location>
        <begin position="6"/>
        <end position="66"/>
    </location>
</feature>